<feature type="signal peptide" evidence="1">
    <location>
        <begin position="1"/>
        <end position="18"/>
    </location>
</feature>
<protein>
    <recommendedName>
        <fullName evidence="4">Secreted protein</fullName>
    </recommendedName>
</protein>
<keyword evidence="1" id="KW-0732">Signal</keyword>
<accession>A0A3M7T701</accession>
<dbReference type="Proteomes" id="UP000276133">
    <property type="component" value="Unassembled WGS sequence"/>
</dbReference>
<feature type="chain" id="PRO_5017999746" description="Secreted protein" evidence="1">
    <location>
        <begin position="19"/>
        <end position="72"/>
    </location>
</feature>
<keyword evidence="3" id="KW-1185">Reference proteome</keyword>
<sequence length="72" mass="8270">MHAITAFSSFICASFSSASFFFCISRVLSRDELRNDWINCLAKARNFWLVFVKLSDMKPTQNMSSLLSVPRQ</sequence>
<dbReference type="EMBL" id="REGN01000185">
    <property type="protein sequence ID" value="RNA43687.1"/>
    <property type="molecule type" value="Genomic_DNA"/>
</dbReference>
<organism evidence="2 3">
    <name type="scientific">Brachionus plicatilis</name>
    <name type="common">Marine rotifer</name>
    <name type="synonym">Brachionus muelleri</name>
    <dbReference type="NCBI Taxonomy" id="10195"/>
    <lineage>
        <taxon>Eukaryota</taxon>
        <taxon>Metazoa</taxon>
        <taxon>Spiralia</taxon>
        <taxon>Gnathifera</taxon>
        <taxon>Rotifera</taxon>
        <taxon>Eurotatoria</taxon>
        <taxon>Monogononta</taxon>
        <taxon>Pseudotrocha</taxon>
        <taxon>Ploima</taxon>
        <taxon>Brachionidae</taxon>
        <taxon>Brachionus</taxon>
    </lineage>
</organism>
<gene>
    <name evidence="2" type="ORF">BpHYR1_045950</name>
</gene>
<evidence type="ECO:0008006" key="4">
    <source>
        <dbReference type="Google" id="ProtNLM"/>
    </source>
</evidence>
<dbReference type="AlphaFoldDB" id="A0A3M7T701"/>
<name>A0A3M7T701_BRAPC</name>
<comment type="caution">
    <text evidence="2">The sequence shown here is derived from an EMBL/GenBank/DDBJ whole genome shotgun (WGS) entry which is preliminary data.</text>
</comment>
<evidence type="ECO:0000313" key="3">
    <source>
        <dbReference type="Proteomes" id="UP000276133"/>
    </source>
</evidence>
<evidence type="ECO:0000256" key="1">
    <source>
        <dbReference type="SAM" id="SignalP"/>
    </source>
</evidence>
<reference evidence="2 3" key="1">
    <citation type="journal article" date="2018" name="Sci. Rep.">
        <title>Genomic signatures of local adaptation to the degree of environmental predictability in rotifers.</title>
        <authorList>
            <person name="Franch-Gras L."/>
            <person name="Hahn C."/>
            <person name="Garcia-Roger E.M."/>
            <person name="Carmona M.J."/>
            <person name="Serra M."/>
            <person name="Gomez A."/>
        </authorList>
    </citation>
    <scope>NUCLEOTIDE SEQUENCE [LARGE SCALE GENOMIC DNA]</scope>
    <source>
        <strain evidence="2">HYR1</strain>
    </source>
</reference>
<proteinExistence type="predicted"/>
<evidence type="ECO:0000313" key="2">
    <source>
        <dbReference type="EMBL" id="RNA43687.1"/>
    </source>
</evidence>